<gene>
    <name evidence="1" type="ORF">CR152_10080</name>
</gene>
<dbReference type="AlphaFoldDB" id="A0A2D2DIN5"/>
<dbReference type="RefSeq" id="WP_099874808.1">
    <property type="nucleotide sequence ID" value="NZ_CP024608.1"/>
</dbReference>
<dbReference type="Proteomes" id="UP000229897">
    <property type="component" value="Chromosome"/>
</dbReference>
<proteinExistence type="predicted"/>
<keyword evidence="2" id="KW-1185">Reference proteome</keyword>
<accession>A0A2D2DIN5</accession>
<dbReference type="EMBL" id="CP024608">
    <property type="protein sequence ID" value="ATQ74832.1"/>
    <property type="molecule type" value="Genomic_DNA"/>
</dbReference>
<evidence type="ECO:0000313" key="2">
    <source>
        <dbReference type="Proteomes" id="UP000229897"/>
    </source>
</evidence>
<protein>
    <submittedName>
        <fullName evidence="1">Uncharacterized protein</fullName>
    </submittedName>
</protein>
<organism evidence="1 2">
    <name type="scientific">Massilia violaceinigra</name>
    <dbReference type="NCBI Taxonomy" id="2045208"/>
    <lineage>
        <taxon>Bacteria</taxon>
        <taxon>Pseudomonadati</taxon>
        <taxon>Pseudomonadota</taxon>
        <taxon>Betaproteobacteria</taxon>
        <taxon>Burkholderiales</taxon>
        <taxon>Oxalobacteraceae</taxon>
        <taxon>Telluria group</taxon>
        <taxon>Massilia</taxon>
    </lineage>
</organism>
<dbReference type="KEGG" id="mass:CR152_10080"/>
<name>A0A2D2DIN5_9BURK</name>
<evidence type="ECO:0000313" key="1">
    <source>
        <dbReference type="EMBL" id="ATQ74832.1"/>
    </source>
</evidence>
<reference evidence="1" key="1">
    <citation type="submission" date="2017-10" db="EMBL/GenBank/DDBJ databases">
        <title>Massilia psychrophilum sp. nov., a novel purple-pigmented bacterium isolated from Tianshan glacier, Xinjiang Municipality, China.</title>
        <authorList>
            <person name="Wang H."/>
        </authorList>
    </citation>
    <scope>NUCLEOTIDE SEQUENCE [LARGE SCALE GENOMIC DNA]</scope>
    <source>
        <strain evidence="1">B2</strain>
    </source>
</reference>
<sequence>MNDQNDITTPLARTRNPSARLATIAVVAALTRDEKRILELFRETTDQQLLLGIAAVCARTKPRHTRPALHLVRGGTA</sequence>